<organism evidence="5 6">
    <name type="scientific">Xylaria arbuscula</name>
    <dbReference type="NCBI Taxonomy" id="114810"/>
    <lineage>
        <taxon>Eukaryota</taxon>
        <taxon>Fungi</taxon>
        <taxon>Dikarya</taxon>
        <taxon>Ascomycota</taxon>
        <taxon>Pezizomycotina</taxon>
        <taxon>Sordariomycetes</taxon>
        <taxon>Xylariomycetidae</taxon>
        <taxon>Xylariales</taxon>
        <taxon>Xylariaceae</taxon>
        <taxon>Xylaria</taxon>
    </lineage>
</organism>
<keyword evidence="2 3" id="KW-0040">ANK repeat</keyword>
<evidence type="ECO:0000256" key="1">
    <source>
        <dbReference type="ARBA" id="ARBA00022737"/>
    </source>
</evidence>
<feature type="repeat" description="ANK" evidence="3">
    <location>
        <begin position="1098"/>
        <end position="1130"/>
    </location>
</feature>
<sequence>MSASCAKLTDAQWLCYKDLIRRWYLVEEMQLDEILTQLSHRGFIVTKNQLHYTMNKKWKIRKNIDENTWIQIDHHINKRKREGKESEVIYCGKRLKPETVRKETGRFRGMGIFAQLASKKSLMPKLTTDTLISICTPPSLSVEESNWPSTLPWLQFPAKDLRMILNDYMMRVPLNERVELESLIPFACNGMGQLRTNMTQLGVSKLAAIIGMSLPEAHPDEHLQRAQHLLSGSRDDKLYEYLSMVMYSLSNNFHNPQTQEEWQEIVAILKSSGLLEVTVYPSWLKSWTIDAFLENLLRAAIKRASLPWTGQQDSTAIVKWLISLGQSRNVANEEIWSMFEMRSSLEVQMRLLELVEHLLETGNGANISIGGHSALETVLDPHSGWSNTTVFRMTGLLLKHGAFIHLDQALNLAVQRWDKELIKMIVDHGANLAAEVKSCSKSVYRATALSEAARKGLAETQYILELLASRSSQTLIREYITADVLISAAAAGQLRALCALCDINGTAVTNYYGITPLHAAAYEGHLRICEVLFPTYGTYGSHTTHIFSPLHAACWNHHLDVIQFLIAQGVDVSASFKPVSATEERNLTAKLFRVTGYSDYHWHSLLGDDATTPLDMVFNNPAHQASPEITASCAIMLIKAGAKPSGHEVSFAAQWLHRDLLSVSLAAGVKPEPSAVRLALTNAYRESSTQDLYILLVHGVLLLGGEVTEAIHQGNRHLVDLLLRSGASLQGGEVIRAVRTQDNDLVHLLLKSGARLSSRDITEAILLQDSVLVHLLLECGVSLSIENVFEAIRLQNYDLVDLLLRSGAPLSTTYLTEATLAGSCHLVSLLIRSGVPLQGDELAFAMHRKDDDIVDLLLEYGGSSSHIDVHGKTALEIAIQAHYHFGVTRLFEAMPDRYDAGSLCAAIATRQNPIVQKLALNRCAKFAKNDLEVTAIAMAADLGDLNLLRSLLEQPQSRKYGPLPLTFTKGERFERLGYHSARIRSFTWGSPLALLASKMKHESSEMEACTELLNAGFHPDRLTWEVATAMQNLAFIQTLLNHNQRYNTRYDDDISYAQFSLFRYGQIPLSYAVRYQNKELASLLLRAGADVNNRSEPYEFSALQLAAKLDDFEMVRYLVEAGVDVNCPPTATLGATALQFTAIKGHLVIAKYLLDHGADVNAPPAKKDGRSALEGAAEWGRLDMLALLIANGAEKTGKDCQRHFVKAVKRAMKEGFHTAASFLKQTLGWSEEDENLFQNDKSCYIDSWRFMLM</sequence>
<dbReference type="PRINTS" id="PR01415">
    <property type="entry name" value="ANKYRIN"/>
</dbReference>
<dbReference type="Proteomes" id="UP001148614">
    <property type="component" value="Unassembled WGS sequence"/>
</dbReference>
<evidence type="ECO:0000313" key="6">
    <source>
        <dbReference type="Proteomes" id="UP001148614"/>
    </source>
</evidence>
<keyword evidence="6" id="KW-1185">Reference proteome</keyword>
<feature type="repeat" description="ANK" evidence="3">
    <location>
        <begin position="1064"/>
        <end position="1096"/>
    </location>
</feature>
<dbReference type="EMBL" id="JANPWZ010000424">
    <property type="protein sequence ID" value="KAJ3577140.1"/>
    <property type="molecule type" value="Genomic_DNA"/>
</dbReference>
<evidence type="ECO:0000259" key="4">
    <source>
        <dbReference type="Pfam" id="PF14420"/>
    </source>
</evidence>
<dbReference type="PANTHER" id="PTHR24198:SF165">
    <property type="entry name" value="ANKYRIN REPEAT-CONTAINING PROTEIN-RELATED"/>
    <property type="match status" value="1"/>
</dbReference>
<dbReference type="PROSITE" id="PS50088">
    <property type="entry name" value="ANK_REPEAT"/>
    <property type="match status" value="6"/>
</dbReference>
<gene>
    <name evidence="5" type="ORF">NPX13_g3427</name>
</gene>
<comment type="caution">
    <text evidence="5">The sequence shown here is derived from an EMBL/GenBank/DDBJ whole genome shotgun (WGS) entry which is preliminary data.</text>
</comment>
<accession>A0A9W8NHS7</accession>
<keyword evidence="1" id="KW-0677">Repeat</keyword>
<dbReference type="InterPro" id="IPR036770">
    <property type="entry name" value="Ankyrin_rpt-contain_sf"/>
</dbReference>
<reference evidence="5" key="1">
    <citation type="submission" date="2022-07" db="EMBL/GenBank/DDBJ databases">
        <title>Genome Sequence of Xylaria arbuscula.</title>
        <authorList>
            <person name="Buettner E."/>
        </authorList>
    </citation>
    <scope>NUCLEOTIDE SEQUENCE</scope>
    <source>
        <strain evidence="5">VT107</strain>
    </source>
</reference>
<dbReference type="PROSITE" id="PS50297">
    <property type="entry name" value="ANK_REP_REGION"/>
    <property type="match status" value="6"/>
</dbReference>
<dbReference type="Pfam" id="PF14420">
    <property type="entry name" value="Clr5"/>
    <property type="match status" value="1"/>
</dbReference>
<dbReference type="VEuPathDB" id="FungiDB:F4678DRAFT_435902"/>
<feature type="repeat" description="ANK" evidence="3">
    <location>
        <begin position="1133"/>
        <end position="1165"/>
    </location>
</feature>
<dbReference type="InterPro" id="IPR002110">
    <property type="entry name" value="Ankyrin_rpt"/>
</dbReference>
<proteinExistence type="predicted"/>
<evidence type="ECO:0000256" key="2">
    <source>
        <dbReference type="ARBA" id="ARBA00023043"/>
    </source>
</evidence>
<dbReference type="PANTHER" id="PTHR24198">
    <property type="entry name" value="ANKYRIN REPEAT AND PROTEIN KINASE DOMAIN-CONTAINING PROTEIN"/>
    <property type="match status" value="1"/>
</dbReference>
<dbReference type="Pfam" id="PF00023">
    <property type="entry name" value="Ank"/>
    <property type="match status" value="1"/>
</dbReference>
<dbReference type="AlphaFoldDB" id="A0A9W8NHS7"/>
<protein>
    <recommendedName>
        <fullName evidence="4">Clr5 domain-containing protein</fullName>
    </recommendedName>
</protein>
<feature type="repeat" description="ANK" evidence="3">
    <location>
        <begin position="1168"/>
        <end position="1200"/>
    </location>
</feature>
<dbReference type="InterPro" id="IPR025676">
    <property type="entry name" value="Clr5_dom"/>
</dbReference>
<dbReference type="SUPFAM" id="SSF48403">
    <property type="entry name" value="Ankyrin repeat"/>
    <property type="match status" value="4"/>
</dbReference>
<evidence type="ECO:0000313" key="5">
    <source>
        <dbReference type="EMBL" id="KAJ3577140.1"/>
    </source>
</evidence>
<name>A0A9W8NHS7_9PEZI</name>
<feature type="repeat" description="ANK" evidence="3">
    <location>
        <begin position="545"/>
        <end position="577"/>
    </location>
</feature>
<evidence type="ECO:0000256" key="3">
    <source>
        <dbReference type="PROSITE-ProRule" id="PRU00023"/>
    </source>
</evidence>
<feature type="repeat" description="ANK" evidence="3">
    <location>
        <begin position="512"/>
        <end position="533"/>
    </location>
</feature>
<dbReference type="Pfam" id="PF12796">
    <property type="entry name" value="Ank_2"/>
    <property type="match status" value="2"/>
</dbReference>
<dbReference type="Gene3D" id="1.25.40.20">
    <property type="entry name" value="Ankyrin repeat-containing domain"/>
    <property type="match status" value="4"/>
</dbReference>
<feature type="domain" description="Clr5" evidence="4">
    <location>
        <begin position="10"/>
        <end position="62"/>
    </location>
</feature>
<dbReference type="SMART" id="SM00248">
    <property type="entry name" value="ANK"/>
    <property type="match status" value="10"/>
</dbReference>